<protein>
    <recommendedName>
        <fullName evidence="3">FAR1 domain-containing protein</fullName>
    </recommendedName>
</protein>
<name>A0A445A736_ARAHY</name>
<evidence type="ECO:0000313" key="1">
    <source>
        <dbReference type="EMBL" id="RYR22152.1"/>
    </source>
</evidence>
<comment type="caution">
    <text evidence="1">The sequence shown here is derived from an EMBL/GenBank/DDBJ whole genome shotgun (WGS) entry which is preliminary data.</text>
</comment>
<dbReference type="Proteomes" id="UP000289738">
    <property type="component" value="Chromosome B03"/>
</dbReference>
<accession>A0A445A736</accession>
<evidence type="ECO:0000313" key="2">
    <source>
        <dbReference type="Proteomes" id="UP000289738"/>
    </source>
</evidence>
<dbReference type="PANTHER" id="PTHR46328:SF35">
    <property type="entry name" value="PROTEIN FAR1-RELATED SEQUENCE 5-LIKE"/>
    <property type="match status" value="1"/>
</dbReference>
<keyword evidence="2" id="KW-1185">Reference proteome</keyword>
<dbReference type="AlphaFoldDB" id="A0A445A736"/>
<organism evidence="1 2">
    <name type="scientific">Arachis hypogaea</name>
    <name type="common">Peanut</name>
    <dbReference type="NCBI Taxonomy" id="3818"/>
    <lineage>
        <taxon>Eukaryota</taxon>
        <taxon>Viridiplantae</taxon>
        <taxon>Streptophyta</taxon>
        <taxon>Embryophyta</taxon>
        <taxon>Tracheophyta</taxon>
        <taxon>Spermatophyta</taxon>
        <taxon>Magnoliopsida</taxon>
        <taxon>eudicotyledons</taxon>
        <taxon>Gunneridae</taxon>
        <taxon>Pentapetalae</taxon>
        <taxon>rosids</taxon>
        <taxon>fabids</taxon>
        <taxon>Fabales</taxon>
        <taxon>Fabaceae</taxon>
        <taxon>Papilionoideae</taxon>
        <taxon>50 kb inversion clade</taxon>
        <taxon>dalbergioids sensu lato</taxon>
        <taxon>Dalbergieae</taxon>
        <taxon>Pterocarpus clade</taxon>
        <taxon>Arachis</taxon>
    </lineage>
</organism>
<gene>
    <name evidence="1" type="ORF">Ahy_B03g067432</name>
</gene>
<dbReference type="EMBL" id="SDMP01000013">
    <property type="protein sequence ID" value="RYR22152.1"/>
    <property type="molecule type" value="Genomic_DNA"/>
</dbReference>
<reference evidence="1 2" key="1">
    <citation type="submission" date="2019-01" db="EMBL/GenBank/DDBJ databases">
        <title>Sequencing of cultivated peanut Arachis hypogaea provides insights into genome evolution and oil improvement.</title>
        <authorList>
            <person name="Chen X."/>
        </authorList>
    </citation>
    <scope>NUCLEOTIDE SEQUENCE [LARGE SCALE GENOMIC DNA]</scope>
    <source>
        <strain evidence="2">cv. Fuhuasheng</strain>
        <tissue evidence="1">Leaves</tissue>
    </source>
</reference>
<sequence>MELVLEEQNIEDVPKGRKRKSRVSPIEKTNLRTNYNCPARISIRLNKEGLSIISKVCLDHSHPCDPEMAKLLTRNRKMTMHMCRVIERNDEAGVRTSKTYQVLVGEAGKSITPESNNKGRRRKELRVIGGTDFFAFARGIAKRRRMDRELRDAVAESNAAAIGDATWDGQRAQKCRFVLSVLQY</sequence>
<dbReference type="PANTHER" id="PTHR46328">
    <property type="entry name" value="FAR-RED IMPAIRED RESPONSIVE (FAR1) FAMILY PROTEIN-RELATED"/>
    <property type="match status" value="1"/>
</dbReference>
<proteinExistence type="predicted"/>
<evidence type="ECO:0008006" key="3">
    <source>
        <dbReference type="Google" id="ProtNLM"/>
    </source>
</evidence>